<feature type="transmembrane region" description="Helical" evidence="8">
    <location>
        <begin position="27"/>
        <end position="48"/>
    </location>
</feature>
<proteinExistence type="inferred from homology"/>
<dbReference type="RefSeq" id="WP_228221667.1">
    <property type="nucleotide sequence ID" value="NZ_CP033230.1"/>
</dbReference>
<evidence type="ECO:0000313" key="9">
    <source>
        <dbReference type="EMBL" id="MDH2135245.1"/>
    </source>
</evidence>
<dbReference type="EMBL" id="JAOCKX010000099">
    <property type="protein sequence ID" value="MDH2135245.1"/>
    <property type="molecule type" value="Genomic_DNA"/>
</dbReference>
<dbReference type="InterPro" id="IPR022357">
    <property type="entry name" value="MIP_CS"/>
</dbReference>
<evidence type="ECO:0000256" key="4">
    <source>
        <dbReference type="ARBA" id="ARBA00022692"/>
    </source>
</evidence>
<dbReference type="SUPFAM" id="SSF81338">
    <property type="entry name" value="Aquaporin-like"/>
    <property type="match status" value="1"/>
</dbReference>
<keyword evidence="4 7" id="KW-0812">Transmembrane</keyword>
<dbReference type="GO" id="GO:0015254">
    <property type="term" value="F:glycerol channel activity"/>
    <property type="evidence" value="ECO:0007669"/>
    <property type="project" value="TreeGrafter"/>
</dbReference>
<feature type="transmembrane region" description="Helical" evidence="8">
    <location>
        <begin position="247"/>
        <end position="269"/>
    </location>
</feature>
<comment type="subcellular location">
    <subcellularLocation>
        <location evidence="1">Membrane</location>
        <topology evidence="1">Multi-pass membrane protein</topology>
    </subcellularLocation>
</comment>
<feature type="transmembrane region" description="Helical" evidence="8">
    <location>
        <begin position="195"/>
        <end position="214"/>
    </location>
</feature>
<comment type="caution">
    <text evidence="9">The sequence shown here is derived from an EMBL/GenBank/DDBJ whole genome shotgun (WGS) entry which is preliminary data.</text>
</comment>
<dbReference type="Pfam" id="PF00230">
    <property type="entry name" value="MIP"/>
    <property type="match status" value="1"/>
</dbReference>
<accession>A0AA42X0I6</accession>
<sequence length="291" mass="30951">MGQFQMKIVPTWGDLKVEYRRALIGELISEALAVAIIILIGDGAAAMITLYDPSPYAQAYWGVCIAWGLGVTIAIYVTGAVSGTHANPAVTLALAFFRGFPKRKILPYWIAQVIGGFIGASLVLQLYHPVIDAYNAAHGLTRATGGAAGVFFTHPGEHITPIHAFWDEVILTGLLLLGIFAITDEFNDVAPRANSSALMIGLLVATIGASAGYLEAWALNPARDFGPRLLAWLAGYDQAAFPSPENYWWVPIAAPLLGGTLGAGLYQIAVKPYLPSRSKSGAPGDTDMPVK</sequence>
<dbReference type="InterPro" id="IPR050363">
    <property type="entry name" value="MIP/Aquaporin"/>
</dbReference>
<feature type="transmembrane region" description="Helical" evidence="8">
    <location>
        <begin position="164"/>
        <end position="183"/>
    </location>
</feature>
<reference evidence="9" key="1">
    <citation type="submission" date="2022-09" db="EMBL/GenBank/DDBJ databases">
        <title>Intensive care unit water sources are persistently colonized with multi-drug resistant bacteria and are the site of extensive horizontal gene transfer of antibiotic resistance genes.</title>
        <authorList>
            <person name="Diorio-Toth L."/>
        </authorList>
    </citation>
    <scope>NUCLEOTIDE SEQUENCE</scope>
    <source>
        <strain evidence="9">GD03659</strain>
    </source>
</reference>
<keyword evidence="6 8" id="KW-0472">Membrane</keyword>
<dbReference type="Gene3D" id="1.20.1080.10">
    <property type="entry name" value="Glycerol uptake facilitator protein"/>
    <property type="match status" value="1"/>
</dbReference>
<dbReference type="Proteomes" id="UP001162318">
    <property type="component" value="Unassembled WGS sequence"/>
</dbReference>
<name>A0AA42X0I6_SPHYA</name>
<dbReference type="PANTHER" id="PTHR43829">
    <property type="entry name" value="AQUAPORIN OR AQUAGLYCEROPORIN RELATED"/>
    <property type="match status" value="1"/>
</dbReference>
<evidence type="ECO:0000256" key="1">
    <source>
        <dbReference type="ARBA" id="ARBA00004141"/>
    </source>
</evidence>
<dbReference type="PROSITE" id="PS00221">
    <property type="entry name" value="MIP"/>
    <property type="match status" value="1"/>
</dbReference>
<dbReference type="NCBIfam" id="TIGR00861">
    <property type="entry name" value="MIP"/>
    <property type="match status" value="1"/>
</dbReference>
<dbReference type="PANTHER" id="PTHR43829:SF9">
    <property type="entry name" value="AQUAPORIN-9"/>
    <property type="match status" value="1"/>
</dbReference>
<comment type="similarity">
    <text evidence="2 7">Belongs to the MIP/aquaporin (TC 1.A.8) family.</text>
</comment>
<feature type="transmembrane region" description="Helical" evidence="8">
    <location>
        <begin position="60"/>
        <end position="84"/>
    </location>
</feature>
<evidence type="ECO:0000256" key="7">
    <source>
        <dbReference type="RuleBase" id="RU000477"/>
    </source>
</evidence>
<evidence type="ECO:0000313" key="10">
    <source>
        <dbReference type="Proteomes" id="UP001162318"/>
    </source>
</evidence>
<keyword evidence="3 7" id="KW-0813">Transport</keyword>
<evidence type="ECO:0000256" key="3">
    <source>
        <dbReference type="ARBA" id="ARBA00022448"/>
    </source>
</evidence>
<evidence type="ECO:0000256" key="5">
    <source>
        <dbReference type="ARBA" id="ARBA00022989"/>
    </source>
</evidence>
<keyword evidence="5 8" id="KW-1133">Transmembrane helix</keyword>
<dbReference type="InterPro" id="IPR000425">
    <property type="entry name" value="MIP"/>
</dbReference>
<dbReference type="PRINTS" id="PR00783">
    <property type="entry name" value="MINTRINSICP"/>
</dbReference>
<evidence type="ECO:0000256" key="2">
    <source>
        <dbReference type="ARBA" id="ARBA00006175"/>
    </source>
</evidence>
<dbReference type="AlphaFoldDB" id="A0AA42X0I6"/>
<evidence type="ECO:0000256" key="6">
    <source>
        <dbReference type="ARBA" id="ARBA00023136"/>
    </source>
</evidence>
<gene>
    <name evidence="9" type="ORF">N5J77_29395</name>
</gene>
<dbReference type="GO" id="GO:0005886">
    <property type="term" value="C:plasma membrane"/>
    <property type="evidence" value="ECO:0007669"/>
    <property type="project" value="TreeGrafter"/>
</dbReference>
<dbReference type="InterPro" id="IPR023271">
    <property type="entry name" value="Aquaporin-like"/>
</dbReference>
<dbReference type="PRINTS" id="PR02019">
    <property type="entry name" value="AQUAPORIN7"/>
</dbReference>
<evidence type="ECO:0000256" key="8">
    <source>
        <dbReference type="SAM" id="Phobius"/>
    </source>
</evidence>
<protein>
    <submittedName>
        <fullName evidence="9">Aquaporin family protein</fullName>
    </submittedName>
</protein>
<organism evidence="9 10">
    <name type="scientific">Sphingobium yanoikuyae</name>
    <name type="common">Sphingomonas yanoikuyae</name>
    <dbReference type="NCBI Taxonomy" id="13690"/>
    <lineage>
        <taxon>Bacteria</taxon>
        <taxon>Pseudomonadati</taxon>
        <taxon>Pseudomonadota</taxon>
        <taxon>Alphaproteobacteria</taxon>
        <taxon>Sphingomonadales</taxon>
        <taxon>Sphingomonadaceae</taxon>
        <taxon>Sphingobium</taxon>
    </lineage>
</organism>
<feature type="transmembrane region" description="Helical" evidence="8">
    <location>
        <begin position="105"/>
        <end position="127"/>
    </location>
</feature>